<accession>A0ABV7B1V6</accession>
<comment type="caution">
    <text evidence="6">The sequence shown here is derived from an EMBL/GenBank/DDBJ whole genome shotgun (WGS) entry which is preliminary data.</text>
</comment>
<proteinExistence type="predicted"/>
<dbReference type="RefSeq" id="WP_377817008.1">
    <property type="nucleotide sequence ID" value="NZ_JBHRSJ010000036.1"/>
</dbReference>
<organism evidence="6 7">
    <name type="scientific">Azotobacter bryophylli</name>
    <dbReference type="NCBI Taxonomy" id="1986537"/>
    <lineage>
        <taxon>Bacteria</taxon>
        <taxon>Pseudomonadati</taxon>
        <taxon>Pseudomonadota</taxon>
        <taxon>Gammaproteobacteria</taxon>
        <taxon>Pseudomonadales</taxon>
        <taxon>Pseudomonadaceae</taxon>
        <taxon>Azotobacter</taxon>
    </lineage>
</organism>
<dbReference type="Proteomes" id="UP001595457">
    <property type="component" value="Unassembled WGS sequence"/>
</dbReference>
<sequence>MYTLRLFTRNVYPLNSMFMNISGKRLRDLLDARGIAYRDFATAMGVEPQHVNNWFNRGIPKARIFKVADHLQVDARWLADGEKDSPPNQQPCTSASGQSTPVEAGSKVHLEPLSPWDDGTPLDDDEVEIPLYKEVELAAGSGRTAVREIEDRKLRFSYATMRSAGVSPSQAVCATVSGNSMEPLIMNGATIGLDRSITHVIDGEIYALEHDGMLRVKFLYRLPGGGIRLRSFNREEHQDEDYNLQQQQDQQIRILGRVFWWSTVRPLKSGPLI</sequence>
<dbReference type="Gene3D" id="1.10.260.40">
    <property type="entry name" value="lambda repressor-like DNA-binding domains"/>
    <property type="match status" value="1"/>
</dbReference>
<dbReference type="SMART" id="SM00530">
    <property type="entry name" value="HTH_XRE"/>
    <property type="match status" value="1"/>
</dbReference>
<dbReference type="CDD" id="cd00093">
    <property type="entry name" value="HTH_XRE"/>
    <property type="match status" value="1"/>
</dbReference>
<dbReference type="InterPro" id="IPR036286">
    <property type="entry name" value="LexA/Signal_pep-like_sf"/>
</dbReference>
<dbReference type="PANTHER" id="PTHR40661:SF2">
    <property type="entry name" value="HTH-TYPE TRANSCRIPTIONAL REGULATOR PRTR"/>
    <property type="match status" value="1"/>
</dbReference>
<dbReference type="InterPro" id="IPR039418">
    <property type="entry name" value="LexA-like"/>
</dbReference>
<dbReference type="SUPFAM" id="SSF47413">
    <property type="entry name" value="lambda repressor-like DNA-binding domains"/>
    <property type="match status" value="1"/>
</dbReference>
<dbReference type="Pfam" id="PF00717">
    <property type="entry name" value="Peptidase_S24"/>
    <property type="match status" value="1"/>
</dbReference>
<evidence type="ECO:0000313" key="7">
    <source>
        <dbReference type="Proteomes" id="UP001595457"/>
    </source>
</evidence>
<evidence type="ECO:0000256" key="1">
    <source>
        <dbReference type="ARBA" id="ARBA00023015"/>
    </source>
</evidence>
<evidence type="ECO:0000259" key="5">
    <source>
        <dbReference type="SMART" id="SM00530"/>
    </source>
</evidence>
<evidence type="ECO:0000256" key="4">
    <source>
        <dbReference type="SAM" id="MobiDB-lite"/>
    </source>
</evidence>
<evidence type="ECO:0000256" key="3">
    <source>
        <dbReference type="ARBA" id="ARBA00023163"/>
    </source>
</evidence>
<keyword evidence="3" id="KW-0804">Transcription</keyword>
<dbReference type="Gene3D" id="2.10.109.10">
    <property type="entry name" value="Umud Fragment, subunit A"/>
    <property type="match status" value="1"/>
</dbReference>
<dbReference type="InterPro" id="IPR010982">
    <property type="entry name" value="Lambda_DNA-bd_dom_sf"/>
</dbReference>
<dbReference type="PANTHER" id="PTHR40661">
    <property type="match status" value="1"/>
</dbReference>
<name>A0ABV7B1V6_9GAMM</name>
<keyword evidence="2" id="KW-0238">DNA-binding</keyword>
<dbReference type="CDD" id="cd06529">
    <property type="entry name" value="S24_LexA-like"/>
    <property type="match status" value="1"/>
</dbReference>
<dbReference type="EMBL" id="JBHRSJ010000036">
    <property type="protein sequence ID" value="MFC2974727.1"/>
    <property type="molecule type" value="Genomic_DNA"/>
</dbReference>
<feature type="domain" description="HTH cro/C1-type" evidence="5">
    <location>
        <begin position="25"/>
        <end position="78"/>
    </location>
</feature>
<keyword evidence="1" id="KW-0805">Transcription regulation</keyword>
<feature type="compositionally biased region" description="Polar residues" evidence="4">
    <location>
        <begin position="86"/>
        <end position="101"/>
    </location>
</feature>
<reference evidence="7" key="1">
    <citation type="journal article" date="2019" name="Int. J. Syst. Evol. Microbiol.">
        <title>The Global Catalogue of Microorganisms (GCM) 10K type strain sequencing project: providing services to taxonomists for standard genome sequencing and annotation.</title>
        <authorList>
            <consortium name="The Broad Institute Genomics Platform"/>
            <consortium name="The Broad Institute Genome Sequencing Center for Infectious Disease"/>
            <person name="Wu L."/>
            <person name="Ma J."/>
        </authorList>
    </citation>
    <scope>NUCLEOTIDE SEQUENCE [LARGE SCALE GENOMIC DNA]</scope>
    <source>
        <strain evidence="7">KCTC 62195</strain>
    </source>
</reference>
<evidence type="ECO:0000313" key="6">
    <source>
        <dbReference type="EMBL" id="MFC2974727.1"/>
    </source>
</evidence>
<gene>
    <name evidence="6" type="ORF">ACFOJE_21270</name>
</gene>
<evidence type="ECO:0000256" key="2">
    <source>
        <dbReference type="ARBA" id="ARBA00023125"/>
    </source>
</evidence>
<dbReference type="SUPFAM" id="SSF51306">
    <property type="entry name" value="LexA/Signal peptidase"/>
    <property type="match status" value="1"/>
</dbReference>
<dbReference type="InterPro" id="IPR001387">
    <property type="entry name" value="Cro/C1-type_HTH"/>
</dbReference>
<feature type="region of interest" description="Disordered" evidence="4">
    <location>
        <begin position="80"/>
        <end position="121"/>
    </location>
</feature>
<protein>
    <submittedName>
        <fullName evidence="6">Helix-turn-helix transcriptional regulator</fullName>
    </submittedName>
</protein>
<keyword evidence="7" id="KW-1185">Reference proteome</keyword>
<dbReference type="InterPro" id="IPR015927">
    <property type="entry name" value="Peptidase_S24_S26A/B/C"/>
</dbReference>